<dbReference type="Proteomes" id="UP001233172">
    <property type="component" value="Unassembled WGS sequence"/>
</dbReference>
<evidence type="ECO:0000313" key="2">
    <source>
        <dbReference type="Proteomes" id="UP001233172"/>
    </source>
</evidence>
<feature type="non-terminal residue" evidence="1">
    <location>
        <position position="69"/>
    </location>
</feature>
<protein>
    <submittedName>
        <fullName evidence="1">Uncharacterized protein</fullName>
    </submittedName>
</protein>
<proteinExistence type="predicted"/>
<keyword evidence="2" id="KW-1185">Reference proteome</keyword>
<dbReference type="AlphaFoldDB" id="A0AAD8BM30"/>
<name>A0AAD8BM30_BIOPF</name>
<gene>
    <name evidence="1" type="ORF">Bpfe_013513</name>
</gene>
<reference evidence="1" key="1">
    <citation type="journal article" date="2023" name="PLoS Negl. Trop. Dis.">
        <title>A genome sequence for Biomphalaria pfeifferi, the major vector snail for the human-infecting parasite Schistosoma mansoni.</title>
        <authorList>
            <person name="Bu L."/>
            <person name="Lu L."/>
            <person name="Laidemitt M.R."/>
            <person name="Zhang S.M."/>
            <person name="Mutuku M."/>
            <person name="Mkoji G."/>
            <person name="Steinauer M."/>
            <person name="Loker E.S."/>
        </authorList>
    </citation>
    <scope>NUCLEOTIDE SEQUENCE</scope>
    <source>
        <strain evidence="1">KasaAsao</strain>
    </source>
</reference>
<feature type="non-terminal residue" evidence="1">
    <location>
        <position position="1"/>
    </location>
</feature>
<organism evidence="1 2">
    <name type="scientific">Biomphalaria pfeifferi</name>
    <name type="common">Bloodfluke planorb</name>
    <name type="synonym">Freshwater snail</name>
    <dbReference type="NCBI Taxonomy" id="112525"/>
    <lineage>
        <taxon>Eukaryota</taxon>
        <taxon>Metazoa</taxon>
        <taxon>Spiralia</taxon>
        <taxon>Lophotrochozoa</taxon>
        <taxon>Mollusca</taxon>
        <taxon>Gastropoda</taxon>
        <taxon>Heterobranchia</taxon>
        <taxon>Euthyneura</taxon>
        <taxon>Panpulmonata</taxon>
        <taxon>Hygrophila</taxon>
        <taxon>Lymnaeoidea</taxon>
        <taxon>Planorbidae</taxon>
        <taxon>Biomphalaria</taxon>
    </lineage>
</organism>
<accession>A0AAD8BM30</accession>
<dbReference type="EMBL" id="JASAOG010000057">
    <property type="protein sequence ID" value="KAK0057149.1"/>
    <property type="molecule type" value="Genomic_DNA"/>
</dbReference>
<sequence length="69" mass="7752">FKTLHNIISYMKLRLLQIDLDPNVDSPFSLRTYSGQAFGCYMFGLGEGSTYATPVAFGNTSVDFNYLED</sequence>
<comment type="caution">
    <text evidence="1">The sequence shown here is derived from an EMBL/GenBank/DDBJ whole genome shotgun (WGS) entry which is preliminary data.</text>
</comment>
<evidence type="ECO:0000313" key="1">
    <source>
        <dbReference type="EMBL" id="KAK0057149.1"/>
    </source>
</evidence>
<reference evidence="1" key="2">
    <citation type="submission" date="2023-04" db="EMBL/GenBank/DDBJ databases">
        <authorList>
            <person name="Bu L."/>
            <person name="Lu L."/>
            <person name="Laidemitt M.R."/>
            <person name="Zhang S.M."/>
            <person name="Mutuku M."/>
            <person name="Mkoji G."/>
            <person name="Steinauer M."/>
            <person name="Loker E.S."/>
        </authorList>
    </citation>
    <scope>NUCLEOTIDE SEQUENCE</scope>
    <source>
        <strain evidence="1">KasaAsao</strain>
        <tissue evidence="1">Whole Snail</tissue>
    </source>
</reference>